<reference evidence="3" key="1">
    <citation type="submission" date="2016-11" db="UniProtKB">
        <authorList>
            <consortium name="WormBaseParasite"/>
        </authorList>
    </citation>
    <scope>IDENTIFICATION</scope>
</reference>
<dbReference type="Proteomes" id="UP000095283">
    <property type="component" value="Unplaced"/>
</dbReference>
<evidence type="ECO:0000313" key="3">
    <source>
        <dbReference type="WBParaSite" id="Hba_20455"/>
    </source>
</evidence>
<evidence type="ECO:0000313" key="2">
    <source>
        <dbReference type="Proteomes" id="UP000095283"/>
    </source>
</evidence>
<feature type="region of interest" description="Disordered" evidence="1">
    <location>
        <begin position="45"/>
        <end position="121"/>
    </location>
</feature>
<keyword evidence="2" id="KW-1185">Reference proteome</keyword>
<feature type="compositionally biased region" description="Basic residues" evidence="1">
    <location>
        <begin position="69"/>
        <end position="82"/>
    </location>
</feature>
<feature type="compositionally biased region" description="Polar residues" evidence="1">
    <location>
        <begin position="97"/>
        <end position="121"/>
    </location>
</feature>
<dbReference type="AlphaFoldDB" id="A0A1I7XSZ2"/>
<protein>
    <submittedName>
        <fullName evidence="3">SYBU</fullName>
    </submittedName>
</protein>
<name>A0A1I7XSZ2_HETBA</name>
<proteinExistence type="predicted"/>
<dbReference type="WBParaSite" id="Hba_20455">
    <property type="protein sequence ID" value="Hba_20455"/>
    <property type="gene ID" value="Hba_20455"/>
</dbReference>
<sequence>MKFVIDSLFCYVLKSFTELPKAYEMNGVSRDVSVYSKSKNELFKMSPTRNGKRMADSDSSMSSRDSYKHSIHREKKRRRSRSRNCTSSVVLAPLYSPLTNGSAGTHVSSASSLVSPLQVSQ</sequence>
<organism evidence="2 3">
    <name type="scientific">Heterorhabditis bacteriophora</name>
    <name type="common">Entomopathogenic nematode worm</name>
    <dbReference type="NCBI Taxonomy" id="37862"/>
    <lineage>
        <taxon>Eukaryota</taxon>
        <taxon>Metazoa</taxon>
        <taxon>Ecdysozoa</taxon>
        <taxon>Nematoda</taxon>
        <taxon>Chromadorea</taxon>
        <taxon>Rhabditida</taxon>
        <taxon>Rhabditina</taxon>
        <taxon>Rhabditomorpha</taxon>
        <taxon>Strongyloidea</taxon>
        <taxon>Heterorhabditidae</taxon>
        <taxon>Heterorhabditis</taxon>
    </lineage>
</organism>
<accession>A0A1I7XSZ2</accession>
<evidence type="ECO:0000256" key="1">
    <source>
        <dbReference type="SAM" id="MobiDB-lite"/>
    </source>
</evidence>